<name>A0ABT1B038_9FLAO</name>
<gene>
    <name evidence="10" type="ORF">NG653_10425</name>
</gene>
<dbReference type="EMBL" id="JAMXIB010000007">
    <property type="protein sequence ID" value="MCO5725272.1"/>
    <property type="molecule type" value="Genomic_DNA"/>
</dbReference>
<dbReference type="PANTHER" id="PTHR30069:SF29">
    <property type="entry name" value="HEMOGLOBIN AND HEMOGLOBIN-HAPTOGLOBIN-BINDING PROTEIN 1-RELATED"/>
    <property type="match status" value="1"/>
</dbReference>
<organism evidence="10 11">
    <name type="scientific">Robiginitalea marina</name>
    <dbReference type="NCBI Taxonomy" id="2954105"/>
    <lineage>
        <taxon>Bacteria</taxon>
        <taxon>Pseudomonadati</taxon>
        <taxon>Bacteroidota</taxon>
        <taxon>Flavobacteriia</taxon>
        <taxon>Flavobacteriales</taxon>
        <taxon>Flavobacteriaceae</taxon>
        <taxon>Robiginitalea</taxon>
    </lineage>
</organism>
<keyword evidence="11" id="KW-1185">Reference proteome</keyword>
<evidence type="ECO:0000259" key="9">
    <source>
        <dbReference type="Pfam" id="PF07715"/>
    </source>
</evidence>
<protein>
    <submittedName>
        <fullName evidence="10">TonB-dependent receptor</fullName>
    </submittedName>
</protein>
<evidence type="ECO:0000256" key="5">
    <source>
        <dbReference type="ARBA" id="ARBA00022729"/>
    </source>
</evidence>
<dbReference type="Gene3D" id="2.170.130.10">
    <property type="entry name" value="TonB-dependent receptor, plug domain"/>
    <property type="match status" value="1"/>
</dbReference>
<dbReference type="Gene3D" id="2.40.170.20">
    <property type="entry name" value="TonB-dependent receptor, beta-barrel domain"/>
    <property type="match status" value="1"/>
</dbReference>
<feature type="domain" description="TonB-dependent receptor plug" evidence="9">
    <location>
        <begin position="223"/>
        <end position="299"/>
    </location>
</feature>
<dbReference type="Proteomes" id="UP001206312">
    <property type="component" value="Unassembled WGS sequence"/>
</dbReference>
<keyword evidence="5" id="KW-0732">Signal</keyword>
<dbReference type="SUPFAM" id="SSF49464">
    <property type="entry name" value="Carboxypeptidase regulatory domain-like"/>
    <property type="match status" value="1"/>
</dbReference>
<dbReference type="SUPFAM" id="SSF56935">
    <property type="entry name" value="Porins"/>
    <property type="match status" value="1"/>
</dbReference>
<keyword evidence="4 8" id="KW-0812">Transmembrane</keyword>
<evidence type="ECO:0000256" key="1">
    <source>
        <dbReference type="ARBA" id="ARBA00004571"/>
    </source>
</evidence>
<dbReference type="InterPro" id="IPR036942">
    <property type="entry name" value="Beta-barrel_TonB_sf"/>
</dbReference>
<evidence type="ECO:0000256" key="8">
    <source>
        <dbReference type="PROSITE-ProRule" id="PRU01360"/>
    </source>
</evidence>
<sequence>MPRTPRRTLLAFLLLWLGLQGGVMAQVGGQGPESMELSALLSRLEARYEIKFSYADQDIEAVSVRLDPQGSLEELLEGIRRQTGLKVERLSERYFSISADAFLQLCGRVFDNLKNPLEGASIEVPGQSLATISDAAGHFALDAVPREATLKIQYLGFRPQYVKAAELARKEPCAEVSLSVDYQELQEVVVYKFLTTGIAREPDGNISMAPGEFGLLPGLTEPDVLQIIQALPGIKSIDETVSDINIRGGTNDQNLLLWDGVKMYQSGHFFGLISAFNPYLTDRVDLIKNGSPAQYGDGLSGIISMHTHDQVERTYFGGGGFNLISGDAYAHLPLSDRMAFQFSARRSVTDVLNTPTYTQFSDRAFQDTQISLATDNPSERISQRDETFYFYDFSGKLLYDLSDRHQVRLNFLYIDNDLTYEETLAADDSQNRSLLDQTNLALGARLKSQWNEAMSTELVTYHTRYDLDSRIRTGSSGQELFQLNQVSENALKAHLAYRFSDLLTWQAGYQFLETGVTNTTEVNQPPFRSRIKNLLYTHALFSEWTYRGPGRRLTATGGVRGNYLRNPEDFSDFIVEPRLSVQYGLTEHLTLVALGEFKNQATHQIVDLEQNFLGIEKRRWILSDGESLPVATSRQASLGLYYDRGHWLASLEGFSKDVEGISTDTQGFQNQDQFAGELGSYRIYGLEALINYKTPDWSTWLSYAFNDNEYTFEALQPPTFPNNLDIRHTLTVGVNYTRDRLKVGVGLNYRTGRPFTAPRPAPDDVDTSVFPSRINFLPPNSSRLPDYLRADASVTYGFRLSETVRATLGASVLNLTGRSNLLNTYYRLNELEEVEKVESRSLGLTPNASFRLAF</sequence>
<evidence type="ECO:0000313" key="11">
    <source>
        <dbReference type="Proteomes" id="UP001206312"/>
    </source>
</evidence>
<keyword evidence="3 8" id="KW-1134">Transmembrane beta strand</keyword>
<comment type="subcellular location">
    <subcellularLocation>
        <location evidence="1 8">Cell outer membrane</location>
        <topology evidence="1 8">Multi-pass membrane protein</topology>
    </subcellularLocation>
</comment>
<dbReference type="PROSITE" id="PS52016">
    <property type="entry name" value="TONB_DEPENDENT_REC_3"/>
    <property type="match status" value="1"/>
</dbReference>
<dbReference type="InterPro" id="IPR037066">
    <property type="entry name" value="Plug_dom_sf"/>
</dbReference>
<evidence type="ECO:0000256" key="2">
    <source>
        <dbReference type="ARBA" id="ARBA00022448"/>
    </source>
</evidence>
<evidence type="ECO:0000256" key="6">
    <source>
        <dbReference type="ARBA" id="ARBA00023136"/>
    </source>
</evidence>
<dbReference type="Pfam" id="PF07715">
    <property type="entry name" value="Plug"/>
    <property type="match status" value="1"/>
</dbReference>
<keyword evidence="6 8" id="KW-0472">Membrane</keyword>
<evidence type="ECO:0000256" key="3">
    <source>
        <dbReference type="ARBA" id="ARBA00022452"/>
    </source>
</evidence>
<proteinExistence type="inferred from homology"/>
<reference evidence="10 11" key="1">
    <citation type="submission" date="2022-06" db="EMBL/GenBank/DDBJ databases">
        <authorList>
            <person name="Xuan X."/>
        </authorList>
    </citation>
    <scope>NUCLEOTIDE SEQUENCE [LARGE SCALE GENOMIC DNA]</scope>
    <source>
        <strain evidence="10 11">2V75</strain>
    </source>
</reference>
<comment type="similarity">
    <text evidence="8">Belongs to the TonB-dependent receptor family.</text>
</comment>
<keyword evidence="7 8" id="KW-0998">Cell outer membrane</keyword>
<accession>A0ABT1B038</accession>
<dbReference type="InterPro" id="IPR008969">
    <property type="entry name" value="CarboxyPept-like_regulatory"/>
</dbReference>
<evidence type="ECO:0000313" key="10">
    <source>
        <dbReference type="EMBL" id="MCO5725272.1"/>
    </source>
</evidence>
<dbReference type="Gene3D" id="2.60.40.1120">
    <property type="entry name" value="Carboxypeptidase-like, regulatory domain"/>
    <property type="match status" value="1"/>
</dbReference>
<dbReference type="InterPro" id="IPR039426">
    <property type="entry name" value="TonB-dep_rcpt-like"/>
</dbReference>
<keyword evidence="2 8" id="KW-0813">Transport</keyword>
<evidence type="ECO:0000256" key="4">
    <source>
        <dbReference type="ARBA" id="ARBA00022692"/>
    </source>
</evidence>
<comment type="caution">
    <text evidence="10">The sequence shown here is derived from an EMBL/GenBank/DDBJ whole genome shotgun (WGS) entry which is preliminary data.</text>
</comment>
<dbReference type="InterPro" id="IPR012910">
    <property type="entry name" value="Plug_dom"/>
</dbReference>
<dbReference type="PANTHER" id="PTHR30069">
    <property type="entry name" value="TONB-DEPENDENT OUTER MEMBRANE RECEPTOR"/>
    <property type="match status" value="1"/>
</dbReference>
<keyword evidence="10" id="KW-0675">Receptor</keyword>
<dbReference type="RefSeq" id="WP_252741644.1">
    <property type="nucleotide sequence ID" value="NZ_JAMXIB010000007.1"/>
</dbReference>
<evidence type="ECO:0000256" key="7">
    <source>
        <dbReference type="ARBA" id="ARBA00023237"/>
    </source>
</evidence>
<dbReference type="Pfam" id="PF13715">
    <property type="entry name" value="CarbopepD_reg_2"/>
    <property type="match status" value="1"/>
</dbReference>